<accession>A0A564WGA5</accession>
<comment type="caution">
    <text evidence="1">The sequence shown here is derived from an EMBL/GenBank/DDBJ whole genome shotgun (WGS) entry which is preliminary data.</text>
</comment>
<name>A0A564WGA5_9PROT</name>
<dbReference type="AlphaFoldDB" id="A0A564WGA5"/>
<organism evidence="1 2">
    <name type="scientific">Candidatus Defluviicoccus seviourii</name>
    <dbReference type="NCBI Taxonomy" id="2565273"/>
    <lineage>
        <taxon>Bacteria</taxon>
        <taxon>Pseudomonadati</taxon>
        <taxon>Pseudomonadota</taxon>
        <taxon>Alphaproteobacteria</taxon>
        <taxon>Rhodospirillales</taxon>
        <taxon>Rhodospirillaceae</taxon>
        <taxon>Defluviicoccus</taxon>
    </lineage>
</organism>
<protein>
    <submittedName>
        <fullName evidence="1">Uncharacterized protein</fullName>
    </submittedName>
</protein>
<reference evidence="1" key="1">
    <citation type="submission" date="2018-11" db="EMBL/GenBank/DDBJ databases">
        <authorList>
            <person name="Onetto C."/>
        </authorList>
    </citation>
    <scope>NUCLEOTIDE SEQUENCE [LARGE SCALE GENOMIC DNA]</scope>
</reference>
<gene>
    <name evidence="1" type="ORF">DF3PA_250001</name>
</gene>
<dbReference type="Proteomes" id="UP000326641">
    <property type="component" value="Unassembled WGS sequence"/>
</dbReference>
<keyword evidence="2" id="KW-1185">Reference proteome</keyword>
<evidence type="ECO:0000313" key="2">
    <source>
        <dbReference type="Proteomes" id="UP000326641"/>
    </source>
</evidence>
<evidence type="ECO:0000313" key="1">
    <source>
        <dbReference type="EMBL" id="VUX46593.1"/>
    </source>
</evidence>
<dbReference type="EMBL" id="UXAT02000018">
    <property type="protein sequence ID" value="VUX46593.1"/>
    <property type="molecule type" value="Genomic_DNA"/>
</dbReference>
<proteinExistence type="predicted"/>
<sequence>MNKTRRFEWGYKDTWGWLMATLLNADPGGIAAWCPIVVWDPNGARVTNADRARITRA</sequence>